<accession>A0A212AG60</accession>
<gene>
    <name evidence="1" type="ORF">CDV49_01070</name>
</gene>
<keyword evidence="2" id="KW-1185">Reference proteome</keyword>
<dbReference type="EMBL" id="NIPW01000004">
    <property type="protein sequence ID" value="OWJ80416.1"/>
    <property type="molecule type" value="Genomic_DNA"/>
</dbReference>
<dbReference type="AlphaFoldDB" id="A0A212AG60"/>
<dbReference type="RefSeq" id="WP_088213733.1">
    <property type="nucleotide sequence ID" value="NZ_NIPW01000004.1"/>
</dbReference>
<dbReference type="OrthoDB" id="7871428at2"/>
<evidence type="ECO:0000313" key="2">
    <source>
        <dbReference type="Proteomes" id="UP000196878"/>
    </source>
</evidence>
<sequence length="570" mass="60389">MALIRYYREALGDSDSRLTASTALASLLAGMDYVAIPLHPLSGEHVSPGGITPGMLDHDPYPSIRDGVPNVAMDGWVYGLVGDTQIASKARPVTFSGPAHPTLEGMAVEFRLVGEGGEAVTGWVPAGTISGGAWSVTRTIPATEHWCWREVRLTANPGVVARSIGRCAVSFKYMALGPSSLSIAVDLWPNGKGNIYNPSWPLTAAENQMAVCVNNLLTGNGGAGVGPLRYGLVNSADNTRTASDAAQNRAVSGAGARAAINQLAQFGGYRWCYISVAKSGRNARLIFTVQEEWDDLCTKVDLAGNDVSLCVFNEMSTTLSYSQVMSDGGLSGQLGTLDDILSPGYRIASQNYVRLQFAVPQCTQQAQAMYDLGGTMTPPVVGLTTQGGRGGPHPRHLFDSSRYNTQSGITKGAVHEASVMALGVAKAMGLTSVQYPYYSDVAISPDRMAVTLHVNAANGGAIYSDQPADLHCFRIMTGTTQIPYSAVLSGTSITVTRRDGLPWQNPLTFTGQARSTTAGLTEEEAYAEDEAIADGVVKEAYAAETFSGGLQVAGYRDGEGRWWPHLSVTL</sequence>
<comment type="caution">
    <text evidence="1">The sequence shown here is derived from an EMBL/GenBank/DDBJ whole genome shotgun (WGS) entry which is preliminary data.</text>
</comment>
<reference evidence="1 2" key="1">
    <citation type="submission" date="2016-12" db="EMBL/GenBank/DDBJ databases">
        <title>Comparison of Traditional DNA-DNA Hybridization with In Silico Genomic Analysis.</title>
        <authorList>
            <person name="Nicholson A.C."/>
            <person name="Humrighouse B.W."/>
            <person name="Graziano J."/>
            <person name="Lasker B."/>
            <person name="Whitney A.M."/>
            <person name="Mcquiston J.R."/>
        </authorList>
    </citation>
    <scope>NUCLEOTIDE SEQUENCE [LARGE SCALE GENOMIC DNA]</scope>
    <source>
        <strain evidence="1 2">H2240</strain>
    </source>
</reference>
<evidence type="ECO:0000313" key="1">
    <source>
        <dbReference type="EMBL" id="OWJ80416.1"/>
    </source>
</evidence>
<protein>
    <submittedName>
        <fullName evidence="1">Uncharacterized protein</fullName>
    </submittedName>
</protein>
<proteinExistence type="predicted"/>
<name>A0A212AG60_9RHOB</name>
<dbReference type="Proteomes" id="UP000196878">
    <property type="component" value="Unassembled WGS sequence"/>
</dbReference>
<organism evidence="1 2">
    <name type="scientific">Haematobacter genomosp. 1</name>
    <dbReference type="NCBI Taxonomy" id="366618"/>
    <lineage>
        <taxon>Bacteria</taxon>
        <taxon>Pseudomonadati</taxon>
        <taxon>Pseudomonadota</taxon>
        <taxon>Alphaproteobacteria</taxon>
        <taxon>Rhodobacterales</taxon>
        <taxon>Paracoccaceae</taxon>
        <taxon>Haematobacter</taxon>
    </lineage>
</organism>